<feature type="region of interest" description="Disordered" evidence="2">
    <location>
        <begin position="1270"/>
        <end position="1307"/>
    </location>
</feature>
<dbReference type="Proteomes" id="UP000005018">
    <property type="component" value="Chromosome 7"/>
</dbReference>
<dbReference type="GeneID" id="14542134"/>
<dbReference type="PANTHER" id="PTHR24111:SF0">
    <property type="entry name" value="LEUCINE-RICH REPEAT-CONTAINING PROTEIN"/>
    <property type="match status" value="1"/>
</dbReference>
<protein>
    <submittedName>
        <fullName evidence="3">Lpi9 protein</fullName>
    </submittedName>
</protein>
<dbReference type="eggNOG" id="ENOG502QYHN">
    <property type="taxonomic scope" value="Eukaryota"/>
</dbReference>
<dbReference type="InterPro" id="IPR052201">
    <property type="entry name" value="LRR-containing_regulator"/>
</dbReference>
<feature type="compositionally biased region" description="Low complexity" evidence="2">
    <location>
        <begin position="187"/>
        <end position="202"/>
    </location>
</feature>
<dbReference type="RefSeq" id="XP_003871074.1">
    <property type="nucleotide sequence ID" value="XM_003871025.1"/>
</dbReference>
<keyword evidence="4" id="KW-1185">Reference proteome</keyword>
<gene>
    <name evidence="3" type="ORF">CORT_0G02690</name>
</gene>
<feature type="compositionally biased region" description="Polar residues" evidence="2">
    <location>
        <begin position="248"/>
        <end position="264"/>
    </location>
</feature>
<feature type="region of interest" description="Disordered" evidence="2">
    <location>
        <begin position="243"/>
        <end position="417"/>
    </location>
</feature>
<accession>H8XAU8</accession>
<feature type="region of interest" description="Disordered" evidence="2">
    <location>
        <begin position="1"/>
        <end position="56"/>
    </location>
</feature>
<sequence>MSEPSSSPVHNKNDLPTQPTTQPTIQNHNTSNITITNPHQKPPCEEMKTGVANDDVDWLFRGKSKKIVKKLASSNEQKDAKAQEDNNKNKDTSQNETTSEGKKSQENALAHSGNDTTQSPPSQQRRRSSERAQEAAPSSPQAHKSGSNETTTASTTPTTPAAPTPPATPTSSQTEKSSKLDRLIGRSRSSSASSVQQSKTQQPPVPASSIANNKRRSSSFNFVSPSLTSDLVYNDHDEALISRKAAGSSPSTSLAGSPGVTRSNSGKKGLFSSLSSKFKSSSSTSQQQHQQSATQQHTPKSPSQAPVSPKLNPSLIGSGANPKKHEDLISMTDKLPAGMGIPTRRRSSSNSKSGAGSLFKDSYQDENPISSSPSESRGFFRRRSSAAPLSRTASAPSRPQRIVLNKNKGRKPIPLKDLKDVKLRRVSFAIDKLEYDPQQQIPSRRPKKGNVLIPQDLNAPPPRLCLGIASNDGNKDGQGQTPQYSERDVALAIDAQKRALAEAEKHSYEAHLQAKRIAQEVANFRPSKFKLKEGDVAEVEEEEEEEIDAKVSHRKLANDAQIDQPLHIHEQHFDDEPKQLGKEMTLETIYTRCCHLREILPIPATLKQLKNKYAPLEVLKMLNPKPTLIDVLSFSDFIGITPINAVIFDNVTMTTEMLKIILGCLTRNKALEKLSLRNVAIDSHGWKLLCAFLAQNKTVKKLDISQQRIKSDASPECIRGNLNWNLFTQSIVYRGGIEELVINGCKLPDDAFNELINNAVKIATRRLGVASIEMNTTKAQTVANYVSDPNANCVGVDIAFNDLSQGQLKPFIEAFNRGNDKLMFLSINSTHLTDVNETAALLKSLINVKMLRFFDMSSIPDVFPDIIASLAEYLPQYSNLRRLHLDLNELSAQAIGSIAMFLHRVPNLVHLSLLGNRNLNHSAAANLYSAVKQSTTLFALDLDYDLVSDELSQRIAFYLMRNMDMSLNTQYPMTSLNKEEDLMYDGSLLMETAEKLLSEMDHSEKKEDYKIQQIVSNAMLERTRAIRKEIHTAIDDLFAKRASGQLSFEGKESLVRFCLLDSSLEKILDTFEEHAQKVVLTDGESEQQLKPMKHQTPEIKVHAEPDSLHQNSTELISAGPILSPRSSSFQPVTSYFTSNDVNLTPHQVVVESNDEGKDVIIDKITGRPVLMRSASQSSLHAKQQEIEEGEFHKLGIFMQSRENPTEANKDSGIRKGIPLLNSLPSGSELRDAIIAAKGIENVDDLIGKINNNKIGLEILDNAKNEEVKVHAQQEQQLSQHDASITPQQDFNRDVSSEESKDEALNPVVDEVYDKLLNDAERVRQKQEAQH</sequence>
<feature type="compositionally biased region" description="Low complexity" evidence="2">
    <location>
        <begin position="16"/>
        <end position="26"/>
    </location>
</feature>
<evidence type="ECO:0000313" key="3">
    <source>
        <dbReference type="EMBL" id="CCG24949.1"/>
    </source>
</evidence>
<dbReference type="OrthoDB" id="8436363at2759"/>
<evidence type="ECO:0000313" key="4">
    <source>
        <dbReference type="Proteomes" id="UP000005018"/>
    </source>
</evidence>
<feature type="compositionally biased region" description="Basic and acidic residues" evidence="2">
    <location>
        <begin position="76"/>
        <end position="105"/>
    </location>
</feature>
<evidence type="ECO:0000256" key="2">
    <source>
        <dbReference type="SAM" id="MobiDB-lite"/>
    </source>
</evidence>
<name>H8XAU8_CANO9</name>
<dbReference type="PANTHER" id="PTHR24111">
    <property type="entry name" value="LEUCINE-RICH REPEAT-CONTAINING PROTEIN 34"/>
    <property type="match status" value="1"/>
</dbReference>
<feature type="compositionally biased region" description="Low complexity" evidence="2">
    <location>
        <begin position="266"/>
        <end position="297"/>
    </location>
</feature>
<evidence type="ECO:0000256" key="1">
    <source>
        <dbReference type="ARBA" id="ARBA00022737"/>
    </source>
</evidence>
<dbReference type="HOGENOM" id="CLU_007231_0_0_1"/>
<feature type="compositionally biased region" description="Polar residues" evidence="2">
    <location>
        <begin position="27"/>
        <end position="39"/>
    </location>
</feature>
<feature type="compositionally biased region" description="Basic and acidic residues" evidence="2">
    <location>
        <begin position="1290"/>
        <end position="1303"/>
    </location>
</feature>
<feature type="compositionally biased region" description="Low complexity" evidence="2">
    <location>
        <begin position="150"/>
        <end position="159"/>
    </location>
</feature>
<proteinExistence type="predicted"/>
<dbReference type="SUPFAM" id="SSF52047">
    <property type="entry name" value="RNI-like"/>
    <property type="match status" value="1"/>
</dbReference>
<feature type="compositionally biased region" description="Polar residues" evidence="2">
    <location>
        <begin position="1272"/>
        <end position="1289"/>
    </location>
</feature>
<dbReference type="Gene3D" id="3.80.10.10">
    <property type="entry name" value="Ribonuclease Inhibitor"/>
    <property type="match status" value="2"/>
</dbReference>
<feature type="compositionally biased region" description="Polar residues" evidence="2">
    <location>
        <begin position="1"/>
        <end position="10"/>
    </location>
</feature>
<keyword evidence="1" id="KW-0677">Repeat</keyword>
<feature type="region of interest" description="Disordered" evidence="2">
    <location>
        <begin position="69"/>
        <end position="222"/>
    </location>
</feature>
<organism evidence="3 4">
    <name type="scientific">Candida orthopsilosis (strain 90-125)</name>
    <name type="common">Yeast</name>
    <dbReference type="NCBI Taxonomy" id="1136231"/>
    <lineage>
        <taxon>Eukaryota</taxon>
        <taxon>Fungi</taxon>
        <taxon>Dikarya</taxon>
        <taxon>Ascomycota</taxon>
        <taxon>Saccharomycotina</taxon>
        <taxon>Pichiomycetes</taxon>
        <taxon>Debaryomycetaceae</taxon>
        <taxon>Candida/Lodderomyces clade</taxon>
        <taxon>Candida</taxon>
    </lineage>
</organism>
<reference evidence="3 4" key="1">
    <citation type="journal article" date="2012" name="PLoS ONE">
        <title>Sequence and analysis of the genome of the pathogenic yeast Candida orthopsilosis.</title>
        <authorList>
            <person name="Riccombeni A."/>
            <person name="Vidanes G."/>
            <person name="Proux-Wera E."/>
            <person name="Wolfe K.H."/>
            <person name="Butler G."/>
        </authorList>
    </citation>
    <scope>NUCLEOTIDE SEQUENCE [LARGE SCALE GENOMIC DNA]</scope>
    <source>
        <strain evidence="3 4">Co 90-125</strain>
    </source>
</reference>
<dbReference type="EMBL" id="HE681725">
    <property type="protein sequence ID" value="CCG24949.1"/>
    <property type="molecule type" value="Genomic_DNA"/>
</dbReference>
<dbReference type="KEGG" id="cot:CORT_0G02690"/>
<dbReference type="InterPro" id="IPR032675">
    <property type="entry name" value="LRR_dom_sf"/>
</dbReference>